<feature type="compositionally biased region" description="Low complexity" evidence="1">
    <location>
        <begin position="478"/>
        <end position="492"/>
    </location>
</feature>
<organism evidence="2 3">
    <name type="scientific">candidate division TA06 bacterium DG_24</name>
    <dbReference type="NCBI Taxonomy" id="1703770"/>
    <lineage>
        <taxon>Bacteria</taxon>
        <taxon>Bacteria division TA06</taxon>
    </lineage>
</organism>
<dbReference type="PANTHER" id="PTHR36932">
    <property type="entry name" value="CAPSULAR POLYSACCHARIDE BIOSYNTHESIS PROTEIN"/>
    <property type="match status" value="1"/>
</dbReference>
<gene>
    <name evidence="2" type="ORF">AMJ39_08410</name>
</gene>
<dbReference type="SUPFAM" id="SSF56801">
    <property type="entry name" value="Acetyl-CoA synthetase-like"/>
    <property type="match status" value="1"/>
</dbReference>
<dbReference type="Gene3D" id="3.40.50.12780">
    <property type="entry name" value="N-terminal domain of ligase-like"/>
    <property type="match status" value="1"/>
</dbReference>
<dbReference type="STRING" id="1703770.AMJ39_08410"/>
<name>A0A0S7WQB8_UNCT6</name>
<accession>A0A0S7WQB8</accession>
<evidence type="ECO:0000313" key="2">
    <source>
        <dbReference type="EMBL" id="KPJ52191.1"/>
    </source>
</evidence>
<dbReference type="InterPro" id="IPR042099">
    <property type="entry name" value="ANL_N_sf"/>
</dbReference>
<sequence length="492" mass="55414">MTVIGECLDRFGHLASKHVTYPLWLAREGESRVLRYMREFEEVLSWPRLRIEDLQTRRLRAIVRHAYETTPYYRDRFDRAGVKVEMIKDPTDLRLIPRLTKEDLRHHAHDLMSRHYSLGSLFRSATGGSTATPIRFYQDTDSVLRRVAHTHVFNRWYGLDLGEKMALLWGAAQDLTAIDSIKDRVKERYIFRRMILPCARLDEGMLDLYVRRLREFRPTLLRGYTNSLFALAQYILATKSEVPLEAVVSAAEPLYPFQRPVIEEAFGAPLFEQYGSREAGLMASECQAHGPLHVDAASICLEIVDRGGKAGKDDRIATSDAGASREGEILVTDLFNYGMPLLRYAIGDLGRWDGDGCGCGAGLPALAQVSGRVTDSILTPDGTLVSGAALTVYLVADRPGFKQLQVVQERLEGVTVRIVPSESYTESDMEYLRRQLRRFLGTSMKIDYRFESEIPKEASGKYRYVVSSLWSSRAESPGAADQGDAATQGGEK</sequence>
<dbReference type="Proteomes" id="UP000052008">
    <property type="component" value="Unassembled WGS sequence"/>
</dbReference>
<dbReference type="EMBL" id="LIZS01000072">
    <property type="protein sequence ID" value="KPJ52191.1"/>
    <property type="molecule type" value="Genomic_DNA"/>
</dbReference>
<evidence type="ECO:0000256" key="1">
    <source>
        <dbReference type="SAM" id="MobiDB-lite"/>
    </source>
</evidence>
<evidence type="ECO:0008006" key="4">
    <source>
        <dbReference type="Google" id="ProtNLM"/>
    </source>
</evidence>
<protein>
    <recommendedName>
        <fullName evidence="4">Capsule biosynthesis protein CapK</fullName>
    </recommendedName>
</protein>
<comment type="caution">
    <text evidence="2">The sequence shown here is derived from an EMBL/GenBank/DDBJ whole genome shotgun (WGS) entry which is preliminary data.</text>
</comment>
<feature type="region of interest" description="Disordered" evidence="1">
    <location>
        <begin position="471"/>
        <end position="492"/>
    </location>
</feature>
<reference evidence="2 3" key="1">
    <citation type="journal article" date="2015" name="Microbiome">
        <title>Genomic resolution of linkages in carbon, nitrogen, and sulfur cycling among widespread estuary sediment bacteria.</title>
        <authorList>
            <person name="Baker B.J."/>
            <person name="Lazar C.S."/>
            <person name="Teske A.P."/>
            <person name="Dick G.J."/>
        </authorList>
    </citation>
    <scope>NUCLEOTIDE SEQUENCE [LARGE SCALE GENOMIC DNA]</scope>
    <source>
        <strain evidence="2">DG_24</strain>
    </source>
</reference>
<dbReference type="AlphaFoldDB" id="A0A0S7WQB8"/>
<dbReference type="InterPro" id="IPR053158">
    <property type="entry name" value="CapK_Type1_Caps_Biosynth"/>
</dbReference>
<proteinExistence type="predicted"/>
<evidence type="ECO:0000313" key="3">
    <source>
        <dbReference type="Proteomes" id="UP000052008"/>
    </source>
</evidence>
<dbReference type="PANTHER" id="PTHR36932:SF1">
    <property type="entry name" value="CAPSULAR POLYSACCHARIDE BIOSYNTHESIS PROTEIN"/>
    <property type="match status" value="1"/>
</dbReference>